<proteinExistence type="predicted"/>
<dbReference type="Gene3D" id="3.40.50.1000">
    <property type="entry name" value="HAD superfamily/HAD-like"/>
    <property type="match status" value="1"/>
</dbReference>
<organism evidence="1 2">
    <name type="scientific">Clostridium rhizosphaerae</name>
    <dbReference type="NCBI Taxonomy" id="2803861"/>
    <lineage>
        <taxon>Bacteria</taxon>
        <taxon>Bacillati</taxon>
        <taxon>Bacillota</taxon>
        <taxon>Clostridia</taxon>
        <taxon>Eubacteriales</taxon>
        <taxon>Clostridiaceae</taxon>
        <taxon>Clostridium</taxon>
    </lineage>
</organism>
<dbReference type="EMBL" id="JAESWC010000004">
    <property type="protein sequence ID" value="MBL4936417.1"/>
    <property type="molecule type" value="Genomic_DNA"/>
</dbReference>
<gene>
    <name evidence="1" type="ORF">JK636_11660</name>
</gene>
<dbReference type="Proteomes" id="UP000632377">
    <property type="component" value="Unassembled WGS sequence"/>
</dbReference>
<dbReference type="Pfam" id="PF00702">
    <property type="entry name" value="Hydrolase"/>
    <property type="match status" value="1"/>
</dbReference>
<dbReference type="NCBIfam" id="TIGR01509">
    <property type="entry name" value="HAD-SF-IA-v3"/>
    <property type="match status" value="1"/>
</dbReference>
<reference evidence="1 2" key="1">
    <citation type="submission" date="2021-01" db="EMBL/GenBank/DDBJ databases">
        <title>Genome public.</title>
        <authorList>
            <person name="Liu C."/>
            <person name="Sun Q."/>
        </authorList>
    </citation>
    <scope>NUCLEOTIDE SEQUENCE [LARGE SCALE GENOMIC DNA]</scope>
    <source>
        <strain evidence="1 2">YIM B02515</strain>
    </source>
</reference>
<dbReference type="SFLD" id="SFLDG01129">
    <property type="entry name" value="C1.5:_HAD__Beta-PGM__Phosphata"/>
    <property type="match status" value="1"/>
</dbReference>
<protein>
    <submittedName>
        <fullName evidence="1">HAD family phosphatase</fullName>
    </submittedName>
</protein>
<comment type="caution">
    <text evidence="1">The sequence shown here is derived from an EMBL/GenBank/DDBJ whole genome shotgun (WGS) entry which is preliminary data.</text>
</comment>
<accession>A0ABS1TBD4</accession>
<name>A0ABS1TBD4_9CLOT</name>
<dbReference type="RefSeq" id="WP_202749164.1">
    <property type="nucleotide sequence ID" value="NZ_JAESWC010000004.1"/>
</dbReference>
<dbReference type="SUPFAM" id="SSF56784">
    <property type="entry name" value="HAD-like"/>
    <property type="match status" value="1"/>
</dbReference>
<dbReference type="InterPro" id="IPR023198">
    <property type="entry name" value="PGP-like_dom2"/>
</dbReference>
<dbReference type="CDD" id="cd07505">
    <property type="entry name" value="HAD_BPGM-like"/>
    <property type="match status" value="1"/>
</dbReference>
<dbReference type="SFLD" id="SFLDG01135">
    <property type="entry name" value="C1.5.6:_HAD__Beta-PGM__Phospha"/>
    <property type="match status" value="1"/>
</dbReference>
<sequence>MLKNIKAAIFDLDGTLVDSMGVWTKVDIDFLEERGIEVPEDLRGEIEHLSFTDTAKYFKNRFNLPESIEEIVDEWNNMAYYEYSNTVKLKPDVKEYLELLKFKGIKLALATSNSKLLLEVVLKNNGIYEYFDSITTTIEVSRGKDNPDIYLLSADKLGVSPEECIVYEDILPAVKGAKAAGMQVVGIYDAYSEHQKEDIIKTADHYIYKYEDLIKAS</sequence>
<dbReference type="Gene3D" id="1.10.150.240">
    <property type="entry name" value="Putative phosphatase, domain 2"/>
    <property type="match status" value="1"/>
</dbReference>
<keyword evidence="2" id="KW-1185">Reference proteome</keyword>
<dbReference type="InterPro" id="IPR036412">
    <property type="entry name" value="HAD-like_sf"/>
</dbReference>
<dbReference type="InterPro" id="IPR023214">
    <property type="entry name" value="HAD_sf"/>
</dbReference>
<dbReference type="PANTHER" id="PTHR18901">
    <property type="entry name" value="2-DEOXYGLUCOSE-6-PHOSPHATE PHOSPHATASE 2"/>
    <property type="match status" value="1"/>
</dbReference>
<dbReference type="InterPro" id="IPR006439">
    <property type="entry name" value="HAD-SF_hydro_IA"/>
</dbReference>
<dbReference type="PANTHER" id="PTHR18901:SF38">
    <property type="entry name" value="PSEUDOURIDINE-5'-PHOSPHATASE"/>
    <property type="match status" value="1"/>
</dbReference>
<dbReference type="SFLD" id="SFLDS00003">
    <property type="entry name" value="Haloacid_Dehalogenase"/>
    <property type="match status" value="1"/>
</dbReference>
<evidence type="ECO:0000313" key="1">
    <source>
        <dbReference type="EMBL" id="MBL4936417.1"/>
    </source>
</evidence>
<evidence type="ECO:0000313" key="2">
    <source>
        <dbReference type="Proteomes" id="UP000632377"/>
    </source>
</evidence>